<organism evidence="8 9">
    <name type="scientific">Stakelama sediminis</name>
    <dbReference type="NCBI Taxonomy" id="463200"/>
    <lineage>
        <taxon>Bacteria</taxon>
        <taxon>Pseudomonadati</taxon>
        <taxon>Pseudomonadota</taxon>
        <taxon>Alphaproteobacteria</taxon>
        <taxon>Sphingomonadales</taxon>
        <taxon>Sphingomonadaceae</taxon>
        <taxon>Stakelama</taxon>
    </lineage>
</organism>
<dbReference type="RefSeq" id="WP_184004474.1">
    <property type="nucleotide sequence ID" value="NZ_BAABIF010000030.1"/>
</dbReference>
<dbReference type="Gene3D" id="3.20.20.190">
    <property type="entry name" value="Phosphatidylinositol (PI) phosphodiesterase"/>
    <property type="match status" value="1"/>
</dbReference>
<comment type="similarity">
    <text evidence="1">Belongs to the glycerophosphoryl diester phosphodiesterase family.</text>
</comment>
<dbReference type="PANTHER" id="PTHR43620:SF7">
    <property type="entry name" value="GLYCEROPHOSPHODIESTER PHOSPHODIESTERASE GDPD5-RELATED"/>
    <property type="match status" value="1"/>
</dbReference>
<dbReference type="SUPFAM" id="SSF51695">
    <property type="entry name" value="PLC-like phosphodiesterases"/>
    <property type="match status" value="1"/>
</dbReference>
<dbReference type="InterPro" id="IPR017946">
    <property type="entry name" value="PLC-like_Pdiesterase_TIM-brl"/>
</dbReference>
<dbReference type="AlphaFoldDB" id="A0A840Z0R5"/>
<evidence type="ECO:0000256" key="3">
    <source>
        <dbReference type="ARBA" id="ARBA00022729"/>
    </source>
</evidence>
<accession>A0A840Z0R5</accession>
<dbReference type="GO" id="GO:0042597">
    <property type="term" value="C:periplasmic space"/>
    <property type="evidence" value="ECO:0007669"/>
    <property type="project" value="TreeGrafter"/>
</dbReference>
<keyword evidence="9" id="KW-1185">Reference proteome</keyword>
<comment type="caution">
    <text evidence="8">The sequence shown here is derived from an EMBL/GenBank/DDBJ whole genome shotgun (WGS) entry which is preliminary data.</text>
</comment>
<dbReference type="CDD" id="cd08602">
    <property type="entry name" value="GDPD_ScGlpQ1_like"/>
    <property type="match status" value="1"/>
</dbReference>
<keyword evidence="5 8" id="KW-0378">Hydrolase</keyword>
<evidence type="ECO:0000313" key="9">
    <source>
        <dbReference type="Proteomes" id="UP000554342"/>
    </source>
</evidence>
<keyword evidence="4" id="KW-0319">Glycerol metabolism</keyword>
<evidence type="ECO:0000256" key="1">
    <source>
        <dbReference type="ARBA" id="ARBA00007277"/>
    </source>
</evidence>
<name>A0A840Z0R5_9SPHN</name>
<dbReference type="InterPro" id="IPR030395">
    <property type="entry name" value="GP_PDE_dom"/>
</dbReference>
<feature type="domain" description="GP-PDE" evidence="7">
    <location>
        <begin position="39"/>
        <end position="352"/>
    </location>
</feature>
<dbReference type="GO" id="GO:0006629">
    <property type="term" value="P:lipid metabolic process"/>
    <property type="evidence" value="ECO:0007669"/>
    <property type="project" value="InterPro"/>
</dbReference>
<evidence type="ECO:0000256" key="5">
    <source>
        <dbReference type="ARBA" id="ARBA00022801"/>
    </source>
</evidence>
<evidence type="ECO:0000313" key="8">
    <source>
        <dbReference type="EMBL" id="MBB5719578.1"/>
    </source>
</evidence>
<evidence type="ECO:0000256" key="4">
    <source>
        <dbReference type="ARBA" id="ARBA00022798"/>
    </source>
</evidence>
<comment type="catalytic activity">
    <reaction evidence="6">
        <text>a sn-glycero-3-phosphodiester + H2O = an alcohol + sn-glycerol 3-phosphate + H(+)</text>
        <dbReference type="Rhea" id="RHEA:12969"/>
        <dbReference type="ChEBI" id="CHEBI:15377"/>
        <dbReference type="ChEBI" id="CHEBI:15378"/>
        <dbReference type="ChEBI" id="CHEBI:30879"/>
        <dbReference type="ChEBI" id="CHEBI:57597"/>
        <dbReference type="ChEBI" id="CHEBI:83408"/>
        <dbReference type="EC" id="3.1.4.46"/>
    </reaction>
</comment>
<dbReference type="Proteomes" id="UP000554342">
    <property type="component" value="Unassembled WGS sequence"/>
</dbReference>
<gene>
    <name evidence="8" type="ORF">FHR23_002526</name>
</gene>
<dbReference type="GO" id="GO:0006071">
    <property type="term" value="P:glycerol metabolic process"/>
    <property type="evidence" value="ECO:0007669"/>
    <property type="project" value="UniProtKB-KW"/>
</dbReference>
<protein>
    <recommendedName>
        <fullName evidence="2">glycerophosphodiester phosphodiesterase</fullName>
        <ecNumber evidence="2">3.1.4.46</ecNumber>
    </recommendedName>
</protein>
<dbReference type="GO" id="GO:0008889">
    <property type="term" value="F:glycerophosphodiester phosphodiesterase activity"/>
    <property type="evidence" value="ECO:0007669"/>
    <property type="project" value="UniProtKB-EC"/>
</dbReference>
<dbReference type="EMBL" id="JACIJI010000005">
    <property type="protein sequence ID" value="MBB5719578.1"/>
    <property type="molecule type" value="Genomic_DNA"/>
</dbReference>
<sequence>MPEIPRRTLLGGGTLFLAGCTRLSSGKSSVTNGKPLSAPIVIAHRGASGERPEHTLASYELAIREGADFIEPDLVPTKDGHLVARHENNIADTSDVADHGEFTHRKTTKIIDGAKTTGWFTEDFTLAELKTLRAKERLPLLRPANAKFDGQFEIPTLAEIIALAKRASSETGRTIGIYPETKHPTYFASIGLGTDVPLVTQLAEAGWDSADAPVFIQSFEVDNLKRLAGLTKIRLIQLLDAKGGPADGAVSDYAAMTTPEGLRDIAAYAWGIGPNHSMILDSGLDLVTHAHAAGLRVHPWTFRAENYFLPSAFRKGINPRGHGDLIGAIRQQLAAGIDGFFTDFPHIGVEAIHQREI</sequence>
<proteinExistence type="inferred from homology"/>
<evidence type="ECO:0000256" key="6">
    <source>
        <dbReference type="ARBA" id="ARBA00047512"/>
    </source>
</evidence>
<evidence type="ECO:0000259" key="7">
    <source>
        <dbReference type="PROSITE" id="PS51704"/>
    </source>
</evidence>
<dbReference type="PROSITE" id="PS51704">
    <property type="entry name" value="GP_PDE"/>
    <property type="match status" value="1"/>
</dbReference>
<dbReference type="PROSITE" id="PS51257">
    <property type="entry name" value="PROKAR_LIPOPROTEIN"/>
    <property type="match status" value="1"/>
</dbReference>
<evidence type="ECO:0000256" key="2">
    <source>
        <dbReference type="ARBA" id="ARBA00012247"/>
    </source>
</evidence>
<keyword evidence="3" id="KW-0732">Signal</keyword>
<dbReference type="PANTHER" id="PTHR43620">
    <property type="entry name" value="GLYCEROPHOSPHORYL DIESTER PHOSPHODIESTERASE"/>
    <property type="match status" value="1"/>
</dbReference>
<dbReference type="EC" id="3.1.4.46" evidence="2"/>
<reference evidence="8 9" key="1">
    <citation type="submission" date="2020-08" db="EMBL/GenBank/DDBJ databases">
        <title>Genomic Encyclopedia of Type Strains, Phase IV (KMG-IV): sequencing the most valuable type-strain genomes for metagenomic binning, comparative biology and taxonomic classification.</title>
        <authorList>
            <person name="Goeker M."/>
        </authorList>
    </citation>
    <scope>NUCLEOTIDE SEQUENCE [LARGE SCALE GENOMIC DNA]</scope>
    <source>
        <strain evidence="8 9">DSM 27203</strain>
    </source>
</reference>
<dbReference type="Pfam" id="PF03009">
    <property type="entry name" value="GDPD"/>
    <property type="match status" value="1"/>
</dbReference>